<keyword evidence="5" id="KW-1185">Reference proteome</keyword>
<dbReference type="OrthoDB" id="191139at2759"/>
<dbReference type="GO" id="GO:0016491">
    <property type="term" value="F:oxidoreductase activity"/>
    <property type="evidence" value="ECO:0007669"/>
    <property type="project" value="UniProtKB-KW"/>
</dbReference>
<dbReference type="GeneID" id="66112289"/>
<protein>
    <submittedName>
        <fullName evidence="4">NAD(P)-binding protein</fullName>
    </submittedName>
</protein>
<reference evidence="4" key="1">
    <citation type="submission" date="2020-11" db="EMBL/GenBank/DDBJ databases">
        <title>Adaptations for nitrogen fixation in a non-lichenized fungal sporocarp promotes dispersal by wood-feeding termites.</title>
        <authorList>
            <consortium name="DOE Joint Genome Institute"/>
            <person name="Koch R.A."/>
            <person name="Yoon G."/>
            <person name="Arayal U."/>
            <person name="Lail K."/>
            <person name="Amirebrahimi M."/>
            <person name="Labutti K."/>
            <person name="Lipzen A."/>
            <person name="Riley R."/>
            <person name="Barry K."/>
            <person name="Henrissat B."/>
            <person name="Grigoriev I.V."/>
            <person name="Herr J.R."/>
            <person name="Aime M.C."/>
        </authorList>
    </citation>
    <scope>NUCLEOTIDE SEQUENCE</scope>
    <source>
        <strain evidence="4">MCA 3950</strain>
    </source>
</reference>
<evidence type="ECO:0000256" key="1">
    <source>
        <dbReference type="ARBA" id="ARBA00006484"/>
    </source>
</evidence>
<gene>
    <name evidence="4" type="ORF">BT62DRAFT_986205</name>
</gene>
<evidence type="ECO:0000256" key="2">
    <source>
        <dbReference type="ARBA" id="ARBA00022857"/>
    </source>
</evidence>
<keyword evidence="2" id="KW-0521">NADP</keyword>
<dbReference type="Pfam" id="PF00106">
    <property type="entry name" value="adh_short"/>
    <property type="match status" value="1"/>
</dbReference>
<dbReference type="AlphaFoldDB" id="A0A9P8AUM2"/>
<dbReference type="SUPFAM" id="SSF51735">
    <property type="entry name" value="NAD(P)-binding Rossmann-fold domains"/>
    <property type="match status" value="1"/>
</dbReference>
<comment type="similarity">
    <text evidence="1">Belongs to the short-chain dehydrogenases/reductases (SDR) family.</text>
</comment>
<name>A0A9P8AUM2_9AGAR</name>
<keyword evidence="3" id="KW-0560">Oxidoreductase</keyword>
<dbReference type="PANTHER" id="PTHR24320">
    <property type="entry name" value="RETINOL DEHYDROGENASE"/>
    <property type="match status" value="1"/>
</dbReference>
<dbReference type="Proteomes" id="UP000812287">
    <property type="component" value="Unassembled WGS sequence"/>
</dbReference>
<organism evidence="4 5">
    <name type="scientific">Guyanagaster necrorhizus</name>
    <dbReference type="NCBI Taxonomy" id="856835"/>
    <lineage>
        <taxon>Eukaryota</taxon>
        <taxon>Fungi</taxon>
        <taxon>Dikarya</taxon>
        <taxon>Basidiomycota</taxon>
        <taxon>Agaricomycotina</taxon>
        <taxon>Agaricomycetes</taxon>
        <taxon>Agaricomycetidae</taxon>
        <taxon>Agaricales</taxon>
        <taxon>Marasmiineae</taxon>
        <taxon>Physalacriaceae</taxon>
        <taxon>Guyanagaster</taxon>
    </lineage>
</organism>
<comment type="caution">
    <text evidence="4">The sequence shown here is derived from an EMBL/GenBank/DDBJ whole genome shotgun (WGS) entry which is preliminary data.</text>
</comment>
<dbReference type="InterPro" id="IPR002347">
    <property type="entry name" value="SDR_fam"/>
</dbReference>
<evidence type="ECO:0000313" key="4">
    <source>
        <dbReference type="EMBL" id="KAG7448206.1"/>
    </source>
</evidence>
<dbReference type="InterPro" id="IPR036291">
    <property type="entry name" value="NAD(P)-bd_dom_sf"/>
</dbReference>
<dbReference type="PANTHER" id="PTHR24320:SF236">
    <property type="entry name" value="SHORT-CHAIN DEHYDROGENASE-RELATED"/>
    <property type="match status" value="1"/>
</dbReference>
<dbReference type="RefSeq" id="XP_043041706.1">
    <property type="nucleotide sequence ID" value="XM_043189992.1"/>
</dbReference>
<dbReference type="EMBL" id="MU250530">
    <property type="protein sequence ID" value="KAG7448206.1"/>
    <property type="molecule type" value="Genomic_DNA"/>
</dbReference>
<evidence type="ECO:0000256" key="3">
    <source>
        <dbReference type="ARBA" id="ARBA00023002"/>
    </source>
</evidence>
<accession>A0A9P8AUM2</accession>
<proteinExistence type="inferred from homology"/>
<dbReference type="PRINTS" id="PR00081">
    <property type="entry name" value="GDHRDH"/>
</dbReference>
<evidence type="ECO:0000313" key="5">
    <source>
        <dbReference type="Proteomes" id="UP000812287"/>
    </source>
</evidence>
<sequence length="326" mass="35907">MRKRGCSTETSMGLLFSFIKQTWPPASRFSVDDIPDLSGKVIIVTGGNAGIGYETAKALLTRNARVYIASRSPEKAKKAIDHLRLECGGKEAIFLPLDLASLKEVKACAEEFLSKEKKLHVLFNNGGVMEPPVDQLTKDRCDLTIGVNLLGHFYLTKLLLPALESGAQTSSDGKARVVNTSSFTYELSSNLDYDLFRDGPTRKRSLSSTEKMYSQSKFGNVVFSTELARRYGDEGIVSTSVNPGHIETDIQNSLSGARRFFIRRLTYPVAQGALTQLYAGSTTEGANLNGKHLAPWAQVYPQSSASQDPEIGETLWNWLEEQIQNV</sequence>
<dbReference type="Gene3D" id="3.40.50.720">
    <property type="entry name" value="NAD(P)-binding Rossmann-like Domain"/>
    <property type="match status" value="1"/>
</dbReference>